<name>A0AAN9JFV1_CANGL</name>
<evidence type="ECO:0000313" key="1">
    <source>
        <dbReference type="EMBL" id="KAK7298377.1"/>
    </source>
</evidence>
<dbReference type="EMBL" id="JAYMYQ010000028">
    <property type="protein sequence ID" value="KAK7298377.1"/>
    <property type="molecule type" value="Genomic_DNA"/>
</dbReference>
<dbReference type="Proteomes" id="UP001367508">
    <property type="component" value="Unassembled WGS sequence"/>
</dbReference>
<dbReference type="PROSITE" id="PS51257">
    <property type="entry name" value="PROKAR_LIPOPROTEIN"/>
    <property type="match status" value="1"/>
</dbReference>
<gene>
    <name evidence="1" type="ORF">VNO77_46836</name>
</gene>
<organism evidence="1 2">
    <name type="scientific">Canavalia gladiata</name>
    <name type="common">Sword bean</name>
    <name type="synonym">Dolichos gladiatus</name>
    <dbReference type="NCBI Taxonomy" id="3824"/>
    <lineage>
        <taxon>Eukaryota</taxon>
        <taxon>Viridiplantae</taxon>
        <taxon>Streptophyta</taxon>
        <taxon>Embryophyta</taxon>
        <taxon>Tracheophyta</taxon>
        <taxon>Spermatophyta</taxon>
        <taxon>Magnoliopsida</taxon>
        <taxon>eudicotyledons</taxon>
        <taxon>Gunneridae</taxon>
        <taxon>Pentapetalae</taxon>
        <taxon>rosids</taxon>
        <taxon>fabids</taxon>
        <taxon>Fabales</taxon>
        <taxon>Fabaceae</taxon>
        <taxon>Papilionoideae</taxon>
        <taxon>50 kb inversion clade</taxon>
        <taxon>NPAAA clade</taxon>
        <taxon>indigoferoid/millettioid clade</taxon>
        <taxon>Phaseoleae</taxon>
        <taxon>Canavalia</taxon>
    </lineage>
</organism>
<proteinExistence type="predicted"/>
<comment type="caution">
    <text evidence="1">The sequence shown here is derived from an EMBL/GenBank/DDBJ whole genome shotgun (WGS) entry which is preliminary data.</text>
</comment>
<sequence>MILYCCRILGQALYLLSVSSVLVTIFACKGKVSSSSISLSVTESNVSVAVTSSGAFLPCFVRAGKSYFPSQRGDTIRYGKYLYAEEIKIALSSSVTSDIAYREEVAAKTGRRGRINEKKKFC</sequence>
<protein>
    <submittedName>
        <fullName evidence="1">Uncharacterized protein</fullName>
    </submittedName>
</protein>
<evidence type="ECO:0000313" key="2">
    <source>
        <dbReference type="Proteomes" id="UP001367508"/>
    </source>
</evidence>
<accession>A0AAN9JFV1</accession>
<keyword evidence="2" id="KW-1185">Reference proteome</keyword>
<dbReference type="AlphaFoldDB" id="A0AAN9JFV1"/>
<reference evidence="1 2" key="1">
    <citation type="submission" date="2024-01" db="EMBL/GenBank/DDBJ databases">
        <title>The genomes of 5 underutilized Papilionoideae crops provide insights into root nodulation and disease resistanc.</title>
        <authorList>
            <person name="Jiang F."/>
        </authorList>
    </citation>
    <scope>NUCLEOTIDE SEQUENCE [LARGE SCALE GENOMIC DNA]</scope>
    <source>
        <strain evidence="1">LVBAO_FW01</strain>
        <tissue evidence="1">Leaves</tissue>
    </source>
</reference>